<name>A0AAW2XJU3_9LAMI</name>
<dbReference type="AlphaFoldDB" id="A0AAW2XJU3"/>
<sequence length="157" mass="18263">MPKASYTLSKEQKMRVCEWIKGLQFPDGYAFNLARCVDMTELWMHGMKSHDCHVHPMLNNTENELLKSHYRRPSGKVTSHPCYFVNGIIEEIIQLTYPLIPDLHIVLFKCRWVDPVRGMKAAGASRSQAHQTDDDNEDDNEDNFEDDDTDDDEYELI</sequence>
<comment type="caution">
    <text evidence="2">The sequence shown here is derived from an EMBL/GenBank/DDBJ whole genome shotgun (WGS) entry which is preliminary data.</text>
</comment>
<protein>
    <submittedName>
        <fullName evidence="2">Uncharacterized protein</fullName>
    </submittedName>
</protein>
<evidence type="ECO:0000313" key="2">
    <source>
        <dbReference type="EMBL" id="KAL0453389.1"/>
    </source>
</evidence>
<proteinExistence type="predicted"/>
<gene>
    <name evidence="2" type="ORF">Slati_1317000</name>
</gene>
<dbReference type="EMBL" id="JACGWN010000004">
    <property type="protein sequence ID" value="KAL0453389.1"/>
    <property type="molecule type" value="Genomic_DNA"/>
</dbReference>
<reference evidence="2" key="2">
    <citation type="journal article" date="2024" name="Plant">
        <title>Genomic evolution and insights into agronomic trait innovations of Sesamum species.</title>
        <authorList>
            <person name="Miao H."/>
            <person name="Wang L."/>
            <person name="Qu L."/>
            <person name="Liu H."/>
            <person name="Sun Y."/>
            <person name="Le M."/>
            <person name="Wang Q."/>
            <person name="Wei S."/>
            <person name="Zheng Y."/>
            <person name="Lin W."/>
            <person name="Duan Y."/>
            <person name="Cao H."/>
            <person name="Xiong S."/>
            <person name="Wang X."/>
            <person name="Wei L."/>
            <person name="Li C."/>
            <person name="Ma Q."/>
            <person name="Ju M."/>
            <person name="Zhao R."/>
            <person name="Li G."/>
            <person name="Mu C."/>
            <person name="Tian Q."/>
            <person name="Mei H."/>
            <person name="Zhang T."/>
            <person name="Gao T."/>
            <person name="Zhang H."/>
        </authorList>
    </citation>
    <scope>NUCLEOTIDE SEQUENCE</scope>
    <source>
        <strain evidence="2">KEN1</strain>
    </source>
</reference>
<organism evidence="2">
    <name type="scientific">Sesamum latifolium</name>
    <dbReference type="NCBI Taxonomy" id="2727402"/>
    <lineage>
        <taxon>Eukaryota</taxon>
        <taxon>Viridiplantae</taxon>
        <taxon>Streptophyta</taxon>
        <taxon>Embryophyta</taxon>
        <taxon>Tracheophyta</taxon>
        <taxon>Spermatophyta</taxon>
        <taxon>Magnoliopsida</taxon>
        <taxon>eudicotyledons</taxon>
        <taxon>Gunneridae</taxon>
        <taxon>Pentapetalae</taxon>
        <taxon>asterids</taxon>
        <taxon>lamiids</taxon>
        <taxon>Lamiales</taxon>
        <taxon>Pedaliaceae</taxon>
        <taxon>Sesamum</taxon>
    </lineage>
</organism>
<reference evidence="2" key="1">
    <citation type="submission" date="2020-06" db="EMBL/GenBank/DDBJ databases">
        <authorList>
            <person name="Li T."/>
            <person name="Hu X."/>
            <person name="Zhang T."/>
            <person name="Song X."/>
            <person name="Zhang H."/>
            <person name="Dai N."/>
            <person name="Sheng W."/>
            <person name="Hou X."/>
            <person name="Wei L."/>
        </authorList>
    </citation>
    <scope>NUCLEOTIDE SEQUENCE</scope>
    <source>
        <strain evidence="2">KEN1</strain>
        <tissue evidence="2">Leaf</tissue>
    </source>
</reference>
<evidence type="ECO:0000256" key="1">
    <source>
        <dbReference type="SAM" id="MobiDB-lite"/>
    </source>
</evidence>
<feature type="compositionally biased region" description="Acidic residues" evidence="1">
    <location>
        <begin position="134"/>
        <end position="157"/>
    </location>
</feature>
<feature type="region of interest" description="Disordered" evidence="1">
    <location>
        <begin position="122"/>
        <end position="157"/>
    </location>
</feature>
<accession>A0AAW2XJU3</accession>